<dbReference type="Proteomes" id="UP001371456">
    <property type="component" value="Unassembled WGS sequence"/>
</dbReference>
<sequence>MTTEPPGRELRPPDQVHSARNSSSNKPHMGASPESSATSSKLRRTEAIHVAISEAKLDWARKIMSLEQSGQI</sequence>
<evidence type="ECO:0000313" key="3">
    <source>
        <dbReference type="Proteomes" id="UP001371456"/>
    </source>
</evidence>
<organism evidence="2 3">
    <name type="scientific">Solanum bulbocastanum</name>
    <name type="common">Wild potato</name>
    <dbReference type="NCBI Taxonomy" id="147425"/>
    <lineage>
        <taxon>Eukaryota</taxon>
        <taxon>Viridiplantae</taxon>
        <taxon>Streptophyta</taxon>
        <taxon>Embryophyta</taxon>
        <taxon>Tracheophyta</taxon>
        <taxon>Spermatophyta</taxon>
        <taxon>Magnoliopsida</taxon>
        <taxon>eudicotyledons</taxon>
        <taxon>Gunneridae</taxon>
        <taxon>Pentapetalae</taxon>
        <taxon>asterids</taxon>
        <taxon>lamiids</taxon>
        <taxon>Solanales</taxon>
        <taxon>Solanaceae</taxon>
        <taxon>Solanoideae</taxon>
        <taxon>Solaneae</taxon>
        <taxon>Solanum</taxon>
    </lineage>
</organism>
<evidence type="ECO:0000256" key="1">
    <source>
        <dbReference type="SAM" id="MobiDB-lite"/>
    </source>
</evidence>
<dbReference type="AlphaFoldDB" id="A0AAN8TTJ1"/>
<reference evidence="2 3" key="1">
    <citation type="submission" date="2024-02" db="EMBL/GenBank/DDBJ databases">
        <title>de novo genome assembly of Solanum bulbocastanum strain 11H21.</title>
        <authorList>
            <person name="Hosaka A.J."/>
        </authorList>
    </citation>
    <scope>NUCLEOTIDE SEQUENCE [LARGE SCALE GENOMIC DNA]</scope>
    <source>
        <tissue evidence="2">Young leaves</tissue>
    </source>
</reference>
<feature type="compositionally biased region" description="Basic and acidic residues" evidence="1">
    <location>
        <begin position="1"/>
        <end position="14"/>
    </location>
</feature>
<keyword evidence="3" id="KW-1185">Reference proteome</keyword>
<gene>
    <name evidence="2" type="ORF">RDI58_007168</name>
</gene>
<proteinExistence type="predicted"/>
<evidence type="ECO:0000313" key="2">
    <source>
        <dbReference type="EMBL" id="KAK6793715.1"/>
    </source>
</evidence>
<name>A0AAN8TTJ1_SOLBU</name>
<dbReference type="EMBL" id="JBANQN010000003">
    <property type="protein sequence ID" value="KAK6793715.1"/>
    <property type="molecule type" value="Genomic_DNA"/>
</dbReference>
<accession>A0AAN8TTJ1</accession>
<protein>
    <submittedName>
        <fullName evidence="2">Uncharacterized protein</fullName>
    </submittedName>
</protein>
<feature type="region of interest" description="Disordered" evidence="1">
    <location>
        <begin position="1"/>
        <end position="44"/>
    </location>
</feature>
<comment type="caution">
    <text evidence="2">The sequence shown here is derived from an EMBL/GenBank/DDBJ whole genome shotgun (WGS) entry which is preliminary data.</text>
</comment>